<organism evidence="1 2">
    <name type="scientific">Romanomermis culicivorax</name>
    <name type="common">Nematode worm</name>
    <dbReference type="NCBI Taxonomy" id="13658"/>
    <lineage>
        <taxon>Eukaryota</taxon>
        <taxon>Metazoa</taxon>
        <taxon>Ecdysozoa</taxon>
        <taxon>Nematoda</taxon>
        <taxon>Enoplea</taxon>
        <taxon>Dorylaimia</taxon>
        <taxon>Mermithida</taxon>
        <taxon>Mermithoidea</taxon>
        <taxon>Mermithidae</taxon>
        <taxon>Romanomermis</taxon>
    </lineage>
</organism>
<dbReference type="Proteomes" id="UP000887565">
    <property type="component" value="Unplaced"/>
</dbReference>
<accession>A0A915IT96</accession>
<dbReference type="WBParaSite" id="nRc.2.0.1.t17263-RA">
    <property type="protein sequence ID" value="nRc.2.0.1.t17263-RA"/>
    <property type="gene ID" value="nRc.2.0.1.g17263"/>
</dbReference>
<name>A0A915IT96_ROMCU</name>
<evidence type="ECO:0000313" key="1">
    <source>
        <dbReference type="Proteomes" id="UP000887565"/>
    </source>
</evidence>
<dbReference type="AlphaFoldDB" id="A0A915IT96"/>
<proteinExistence type="predicted"/>
<reference evidence="2" key="1">
    <citation type="submission" date="2022-11" db="UniProtKB">
        <authorList>
            <consortium name="WormBaseParasite"/>
        </authorList>
    </citation>
    <scope>IDENTIFICATION</scope>
</reference>
<keyword evidence="1" id="KW-1185">Reference proteome</keyword>
<evidence type="ECO:0000313" key="2">
    <source>
        <dbReference type="WBParaSite" id="nRc.2.0.1.t17263-RA"/>
    </source>
</evidence>
<protein>
    <submittedName>
        <fullName evidence="2">Uncharacterized protein</fullName>
    </submittedName>
</protein>
<sequence length="160" mass="18039">MLLTLLKVSRNSCLGSSFEKFSREGKNAQNQIETAVIDEYACARALKPQRSNYYFINALFETFEPIIASFAILGQIDRIGVVHDHLRECKLVLTKPLAVGGVTRVVFLKTVEQYANFTKEPPKSLSKFQLHDKYIIVSFLTDINGETLGVAQVAKNLIKW</sequence>